<gene>
    <name evidence="1" type="ORF">SDC9_143702</name>
</gene>
<dbReference type="EMBL" id="VSSQ01042909">
    <property type="protein sequence ID" value="MPM96538.1"/>
    <property type="molecule type" value="Genomic_DNA"/>
</dbReference>
<dbReference type="AlphaFoldDB" id="A0A645E572"/>
<reference evidence="1" key="1">
    <citation type="submission" date="2019-08" db="EMBL/GenBank/DDBJ databases">
        <authorList>
            <person name="Kucharzyk K."/>
            <person name="Murdoch R.W."/>
            <person name="Higgins S."/>
            <person name="Loffler F."/>
        </authorList>
    </citation>
    <scope>NUCLEOTIDE SEQUENCE</scope>
</reference>
<accession>A0A645E572</accession>
<sequence length="151" mass="17715">MINSLRIVCQFRECGFLDILIKAVIIHIDGDLRGNQIPYVAHATRLTFYRVPGIFCYRIQRHTLYRFFLLIDDGFRASTNVYDSVFFLKADYRSDFLLVVDLNFAVNFVFRFVVVCNAVDFLLRNAVSFRFGYNITQISALNYEDIRLLLD</sequence>
<comment type="caution">
    <text evidence="1">The sequence shown here is derived from an EMBL/GenBank/DDBJ whole genome shotgun (WGS) entry which is preliminary data.</text>
</comment>
<name>A0A645E572_9ZZZZ</name>
<protein>
    <submittedName>
        <fullName evidence="1">Uncharacterized protein</fullName>
    </submittedName>
</protein>
<evidence type="ECO:0000313" key="1">
    <source>
        <dbReference type="EMBL" id="MPM96538.1"/>
    </source>
</evidence>
<organism evidence="1">
    <name type="scientific">bioreactor metagenome</name>
    <dbReference type="NCBI Taxonomy" id="1076179"/>
    <lineage>
        <taxon>unclassified sequences</taxon>
        <taxon>metagenomes</taxon>
        <taxon>ecological metagenomes</taxon>
    </lineage>
</organism>
<proteinExistence type="predicted"/>